<organism evidence="5 6">
    <name type="scientific">Actinacidiphila guanduensis</name>
    <dbReference type="NCBI Taxonomy" id="310781"/>
    <lineage>
        <taxon>Bacteria</taxon>
        <taxon>Bacillati</taxon>
        <taxon>Actinomycetota</taxon>
        <taxon>Actinomycetes</taxon>
        <taxon>Kitasatosporales</taxon>
        <taxon>Streptomycetaceae</taxon>
        <taxon>Actinacidiphila</taxon>
    </lineage>
</organism>
<name>A0A1H0SQP3_9ACTN</name>
<evidence type="ECO:0000259" key="3">
    <source>
        <dbReference type="Pfam" id="PF13359"/>
    </source>
</evidence>
<feature type="domain" description="Transposase Helix-turn-helix" evidence="4">
    <location>
        <begin position="31"/>
        <end position="81"/>
    </location>
</feature>
<gene>
    <name evidence="5" type="ORF">SAMN05216259_1318</name>
</gene>
<comment type="cofactor">
    <cofactor evidence="1">
        <name>a divalent metal cation</name>
        <dbReference type="ChEBI" id="CHEBI:60240"/>
    </cofactor>
</comment>
<sequence length="263" mass="28793">MVPYPAALDLPHAPVEWVTMFIVTHEGDRRCKLPPHQRALVALVYLRRHDTLACIAAGFGISVGTAHAYVTAVTELLAEQAPGLLKSLRAHDPDFVLLDGTLAECDCVGDGKADYSAKHKRHGVNVQVVTDPAGEILWLSPALPGRTHDLTATRTHKIFRICGRQGVPILSDMAYIGAGDWVTTPKRRPPGGELTLTERTTNRALSAARAPVERGMARLKSWQIFRRSRISPNRMTSIAKAVLTLSNSQELWVSWFFSSVCGG</sequence>
<accession>A0A1H0SQP3</accession>
<dbReference type="GO" id="GO:0046872">
    <property type="term" value="F:metal ion binding"/>
    <property type="evidence" value="ECO:0007669"/>
    <property type="project" value="UniProtKB-KW"/>
</dbReference>
<dbReference type="OrthoDB" id="3699454at2"/>
<evidence type="ECO:0000259" key="4">
    <source>
        <dbReference type="Pfam" id="PF13613"/>
    </source>
</evidence>
<dbReference type="RefSeq" id="WP_093788869.1">
    <property type="nucleotide sequence ID" value="NZ_FNIE01000031.1"/>
</dbReference>
<keyword evidence="5" id="KW-0540">Nuclease</keyword>
<dbReference type="EMBL" id="FNIE01000031">
    <property type="protein sequence ID" value="SDP43965.1"/>
    <property type="molecule type" value="Genomic_DNA"/>
</dbReference>
<evidence type="ECO:0000256" key="1">
    <source>
        <dbReference type="ARBA" id="ARBA00001968"/>
    </source>
</evidence>
<dbReference type="Pfam" id="PF13359">
    <property type="entry name" value="DDE_Tnp_4"/>
    <property type="match status" value="1"/>
</dbReference>
<reference evidence="5 6" key="1">
    <citation type="submission" date="2016-10" db="EMBL/GenBank/DDBJ databases">
        <authorList>
            <person name="de Groot N.N."/>
        </authorList>
    </citation>
    <scope>NUCLEOTIDE SEQUENCE [LARGE SCALE GENOMIC DNA]</scope>
    <source>
        <strain evidence="5 6">CGMCC 4.2022</strain>
    </source>
</reference>
<feature type="domain" description="DDE Tnp4" evidence="3">
    <location>
        <begin position="98"/>
        <end position="247"/>
    </location>
</feature>
<evidence type="ECO:0000313" key="6">
    <source>
        <dbReference type="Proteomes" id="UP000199341"/>
    </source>
</evidence>
<dbReference type="Proteomes" id="UP000199341">
    <property type="component" value="Unassembled WGS sequence"/>
</dbReference>
<protein>
    <submittedName>
        <fullName evidence="5">Helix-turn-helix of DDE superfamily endonuclease</fullName>
    </submittedName>
</protein>
<dbReference type="STRING" id="310781.SAMN05216259_1318"/>
<dbReference type="InterPro" id="IPR027805">
    <property type="entry name" value="Transposase_HTH_dom"/>
</dbReference>
<evidence type="ECO:0000256" key="2">
    <source>
        <dbReference type="ARBA" id="ARBA00022723"/>
    </source>
</evidence>
<dbReference type="InterPro" id="IPR027806">
    <property type="entry name" value="HARBI1_dom"/>
</dbReference>
<dbReference type="AlphaFoldDB" id="A0A1H0SQP3"/>
<proteinExistence type="predicted"/>
<keyword evidence="2" id="KW-0479">Metal-binding</keyword>
<dbReference type="GO" id="GO:0004519">
    <property type="term" value="F:endonuclease activity"/>
    <property type="evidence" value="ECO:0007669"/>
    <property type="project" value="UniProtKB-KW"/>
</dbReference>
<keyword evidence="5" id="KW-0378">Hydrolase</keyword>
<evidence type="ECO:0000313" key="5">
    <source>
        <dbReference type="EMBL" id="SDP43965.1"/>
    </source>
</evidence>
<keyword evidence="6" id="KW-1185">Reference proteome</keyword>
<dbReference type="Pfam" id="PF13613">
    <property type="entry name" value="HTH_Tnp_4"/>
    <property type="match status" value="1"/>
</dbReference>
<keyword evidence="5" id="KW-0255">Endonuclease</keyword>